<keyword evidence="1" id="KW-0808">Transferase</keyword>
<dbReference type="EMBL" id="JAJEPU010000015">
    <property type="protein sequence ID" value="MCC2164522.1"/>
    <property type="molecule type" value="Genomic_DNA"/>
</dbReference>
<protein>
    <submittedName>
        <fullName evidence="1">Orotate phosphoribosyltransferase</fullName>
    </submittedName>
</protein>
<evidence type="ECO:0000313" key="2">
    <source>
        <dbReference type="Proteomes" id="UP001198962"/>
    </source>
</evidence>
<dbReference type="RefSeq" id="WP_308451146.1">
    <property type="nucleotide sequence ID" value="NZ_JAJEPU010000015.1"/>
</dbReference>
<gene>
    <name evidence="1" type="ORF">LKD32_06460</name>
</gene>
<reference evidence="1" key="1">
    <citation type="submission" date="2021-10" db="EMBL/GenBank/DDBJ databases">
        <title>Anaerobic single-cell dispensing facilitates the cultivation of human gut bacteria.</title>
        <authorList>
            <person name="Afrizal A."/>
        </authorList>
    </citation>
    <scope>NUCLEOTIDE SEQUENCE</scope>
    <source>
        <strain evidence="1">CLA-AA-H274</strain>
    </source>
</reference>
<sequence>MMGQATKIQAKDNPKVALRVTKGHFSSDRFHINYYIDMSSLKMRQSEAEAVAKAMVKKYVNRVGLSKSFGISDEVLQYSKAFATKKTIDTIICMDGCEVIGAYVAQQLSEMGFNTTNMHKTSYIITPEFDSTGQMVVRENIVPMLKDKHVLVVLASAMSGHTIMKSIRCIESYGGIMEGISVIFGAVSEIEGYPVNAVFDMSDIPDFKLSDPHNCPQCQAGVKLDAIVNSYGYTKL</sequence>
<keyword evidence="1" id="KW-0328">Glycosyltransferase</keyword>
<accession>A0AAE3DJV3</accession>
<dbReference type="Gene3D" id="3.40.50.2020">
    <property type="match status" value="1"/>
</dbReference>
<dbReference type="InterPro" id="IPR000836">
    <property type="entry name" value="PRTase_dom"/>
</dbReference>
<dbReference type="SUPFAM" id="SSF53271">
    <property type="entry name" value="PRTase-like"/>
    <property type="match status" value="1"/>
</dbReference>
<dbReference type="CDD" id="cd06223">
    <property type="entry name" value="PRTases_typeI"/>
    <property type="match status" value="1"/>
</dbReference>
<dbReference type="InterPro" id="IPR029057">
    <property type="entry name" value="PRTase-like"/>
</dbReference>
<comment type="caution">
    <text evidence="1">The sequence shown here is derived from an EMBL/GenBank/DDBJ whole genome shotgun (WGS) entry which is preliminary data.</text>
</comment>
<dbReference type="Proteomes" id="UP001198962">
    <property type="component" value="Unassembled WGS sequence"/>
</dbReference>
<name>A0AAE3DJV3_9FIRM</name>
<proteinExistence type="predicted"/>
<dbReference type="GO" id="GO:0016757">
    <property type="term" value="F:glycosyltransferase activity"/>
    <property type="evidence" value="ECO:0007669"/>
    <property type="project" value="UniProtKB-KW"/>
</dbReference>
<keyword evidence="2" id="KW-1185">Reference proteome</keyword>
<evidence type="ECO:0000313" key="1">
    <source>
        <dbReference type="EMBL" id="MCC2164522.1"/>
    </source>
</evidence>
<organism evidence="1 2">
    <name type="scientific">Brotaphodocola catenula</name>
    <dbReference type="NCBI Taxonomy" id="2885361"/>
    <lineage>
        <taxon>Bacteria</taxon>
        <taxon>Bacillati</taxon>
        <taxon>Bacillota</taxon>
        <taxon>Clostridia</taxon>
        <taxon>Lachnospirales</taxon>
        <taxon>Lachnospiraceae</taxon>
        <taxon>Brotaphodocola</taxon>
    </lineage>
</organism>
<dbReference type="AlphaFoldDB" id="A0AAE3DJV3"/>